<keyword evidence="13 14" id="KW-0472">Membrane</keyword>
<evidence type="ECO:0000256" key="9">
    <source>
        <dbReference type="ARBA" id="ARBA00022771"/>
    </source>
</evidence>
<comment type="catalytic activity">
    <reaction evidence="1">
        <text>S-ubiquitinyl-[E2 ubiquitin-conjugating enzyme]-L-cysteine + [acceptor protein]-L-lysine = [E2 ubiquitin-conjugating enzyme]-L-cysteine + N(6)-ubiquitinyl-[acceptor protein]-L-lysine.</text>
        <dbReference type="EC" id="2.3.2.27"/>
    </reaction>
</comment>
<evidence type="ECO:0000256" key="8">
    <source>
        <dbReference type="ARBA" id="ARBA00022723"/>
    </source>
</evidence>
<evidence type="ECO:0000256" key="12">
    <source>
        <dbReference type="ARBA" id="ARBA00022989"/>
    </source>
</evidence>
<keyword evidence="9" id="KW-0863">Zinc-finger</keyword>
<evidence type="ECO:0000259" key="15">
    <source>
        <dbReference type="Pfam" id="PF12483"/>
    </source>
</evidence>
<dbReference type="Proteomes" id="UP000282926">
    <property type="component" value="Unassembled WGS sequence"/>
</dbReference>
<keyword evidence="10" id="KW-0833">Ubl conjugation pathway</keyword>
<dbReference type="SUPFAM" id="SSF140478">
    <property type="entry name" value="LemA-like"/>
    <property type="match status" value="1"/>
</dbReference>
<evidence type="ECO:0000256" key="13">
    <source>
        <dbReference type="ARBA" id="ARBA00023136"/>
    </source>
</evidence>
<evidence type="ECO:0000256" key="3">
    <source>
        <dbReference type="ARBA" id="ARBA00004167"/>
    </source>
</evidence>
<protein>
    <recommendedName>
        <fullName evidence="5">RING-type E3 ubiquitin transferase</fullName>
        <ecNumber evidence="5">2.3.2.27</ecNumber>
    </recommendedName>
</protein>
<evidence type="ECO:0000256" key="4">
    <source>
        <dbReference type="ARBA" id="ARBA00008854"/>
    </source>
</evidence>
<reference evidence="16 17" key="1">
    <citation type="submission" date="2019-01" db="EMBL/GenBank/DDBJ databases">
        <title>Lujinxingia litoralis gen. nov., sp. nov. and Lujinxingia sediminis gen. nov., sp. nov., new members in the order Bradymonadales, isolated from coastal sediment.</title>
        <authorList>
            <person name="Li C.-M."/>
        </authorList>
    </citation>
    <scope>NUCLEOTIDE SEQUENCE [LARGE SCALE GENOMIC DNA]</scope>
    <source>
        <strain evidence="16 17">SEH01</strain>
    </source>
</reference>
<feature type="transmembrane region" description="Helical" evidence="14">
    <location>
        <begin position="287"/>
        <end position="306"/>
    </location>
</feature>
<evidence type="ECO:0000256" key="2">
    <source>
        <dbReference type="ARBA" id="ARBA00004141"/>
    </source>
</evidence>
<evidence type="ECO:0000256" key="10">
    <source>
        <dbReference type="ARBA" id="ARBA00022786"/>
    </source>
</evidence>
<keyword evidence="12 14" id="KW-1133">Transmembrane helix</keyword>
<dbReference type="InterPro" id="IPR007156">
    <property type="entry name" value="MamQ_LemA"/>
</dbReference>
<feature type="transmembrane region" description="Helical" evidence="14">
    <location>
        <begin position="245"/>
        <end position="267"/>
    </location>
</feature>
<accession>A0ABY0CY16</accession>
<evidence type="ECO:0000256" key="11">
    <source>
        <dbReference type="ARBA" id="ARBA00022833"/>
    </source>
</evidence>
<comment type="subcellular location">
    <subcellularLocation>
        <location evidence="2">Membrane</location>
        <topology evidence="2">Multi-pass membrane protein</topology>
    </subcellularLocation>
    <subcellularLocation>
        <location evidence="3">Membrane</location>
        <topology evidence="3">Single-pass membrane protein</topology>
    </subcellularLocation>
</comment>
<dbReference type="InterPro" id="IPR023353">
    <property type="entry name" value="LemA-like_dom_sf"/>
</dbReference>
<dbReference type="Gene3D" id="1.20.1440.20">
    <property type="entry name" value="LemA-like domain"/>
    <property type="match status" value="1"/>
</dbReference>
<feature type="domain" description="E3 Ubiquitin ligase MUL1-like" evidence="15">
    <location>
        <begin position="114"/>
        <end position="258"/>
    </location>
</feature>
<keyword evidence="6" id="KW-0808">Transferase</keyword>
<feature type="transmembrane region" description="Helical" evidence="14">
    <location>
        <begin position="20"/>
        <end position="43"/>
    </location>
</feature>
<sequence length="467" mass="52985">MDVSLIRNLSVMDEVWQGLQLVPTSPADVGLMVGVGLMLYLAYRALARKRFIEDLPLSTCAGVTVGMCRLHAKARAAHASDLLKAPGSGSPVVYWSERVEEQVAVVEEEPPTRQRRRHRRVRYEWREVSRRASRASFWLEDETGRVEVDPGGAEMHTRVDFQEVIEVARAGSRRRERARRRGGRTGLRRREVRVIHSGEEVSIIGPARLTQAADRLRIGPGNWNAPEYVITTLGEAKLTQNYGRWALFLLLVALALLGWWAGSGGVVESRAIRHAWAAPGEYPGARALLMAWALACVLMLYLKVIFDGMVALQNRVERAWSMLEVELARRHHLISTLVDLVRGYGAHEAEVMREVARRRNPALAGERGSEVRSRARSERDVQATSSCDALAEAYPNLRSSEHYLRLMDALRSTEDRVAWARTFYNDSVERHNTRLQRFPDRMVWRVFGVRPAPSERDRRRENTASDP</sequence>
<evidence type="ECO:0000313" key="16">
    <source>
        <dbReference type="EMBL" id="RVU48471.1"/>
    </source>
</evidence>
<proteinExistence type="inferred from homology"/>
<evidence type="ECO:0000256" key="7">
    <source>
        <dbReference type="ARBA" id="ARBA00022692"/>
    </source>
</evidence>
<dbReference type="EC" id="2.3.2.27" evidence="5"/>
<keyword evidence="7 14" id="KW-0812">Transmembrane</keyword>
<evidence type="ECO:0000256" key="5">
    <source>
        <dbReference type="ARBA" id="ARBA00012483"/>
    </source>
</evidence>
<dbReference type="Pfam" id="PF12483">
    <property type="entry name" value="GIDE"/>
    <property type="match status" value="1"/>
</dbReference>
<dbReference type="RefSeq" id="WP_127779156.1">
    <property type="nucleotide sequence ID" value="NZ_SADD01000001.1"/>
</dbReference>
<keyword evidence="17" id="KW-1185">Reference proteome</keyword>
<name>A0ABY0CY16_9DELT</name>
<evidence type="ECO:0000256" key="6">
    <source>
        <dbReference type="ARBA" id="ARBA00022679"/>
    </source>
</evidence>
<evidence type="ECO:0000256" key="14">
    <source>
        <dbReference type="SAM" id="Phobius"/>
    </source>
</evidence>
<organism evidence="16 17">
    <name type="scientific">Lujinxingia sediminis</name>
    <dbReference type="NCBI Taxonomy" id="2480984"/>
    <lineage>
        <taxon>Bacteria</taxon>
        <taxon>Deltaproteobacteria</taxon>
        <taxon>Bradymonadales</taxon>
        <taxon>Lujinxingiaceae</taxon>
        <taxon>Lujinxingia</taxon>
    </lineage>
</organism>
<dbReference type="PANTHER" id="PTHR34478:SF1">
    <property type="entry name" value="PROTEIN LEMA"/>
    <property type="match status" value="1"/>
</dbReference>
<gene>
    <name evidence="16" type="ORF">EA187_03280</name>
</gene>
<dbReference type="EMBL" id="SADD01000001">
    <property type="protein sequence ID" value="RVU48471.1"/>
    <property type="molecule type" value="Genomic_DNA"/>
</dbReference>
<comment type="similarity">
    <text evidence="4">Belongs to the LemA family.</text>
</comment>
<evidence type="ECO:0000256" key="1">
    <source>
        <dbReference type="ARBA" id="ARBA00000900"/>
    </source>
</evidence>
<keyword evidence="8" id="KW-0479">Metal-binding</keyword>
<comment type="caution">
    <text evidence="16">The sequence shown here is derived from an EMBL/GenBank/DDBJ whole genome shotgun (WGS) entry which is preliminary data.</text>
</comment>
<keyword evidence="11" id="KW-0862">Zinc</keyword>
<dbReference type="InterPro" id="IPR022170">
    <property type="entry name" value="MUL1-like"/>
</dbReference>
<dbReference type="PANTHER" id="PTHR34478">
    <property type="entry name" value="PROTEIN LEMA"/>
    <property type="match status" value="1"/>
</dbReference>
<dbReference type="Pfam" id="PF04011">
    <property type="entry name" value="LemA"/>
    <property type="match status" value="1"/>
</dbReference>
<evidence type="ECO:0000313" key="17">
    <source>
        <dbReference type="Proteomes" id="UP000282926"/>
    </source>
</evidence>